<reference evidence="2" key="3">
    <citation type="submission" date="2015-04" db="UniProtKB">
        <authorList>
            <consortium name="EnsemblPlants"/>
        </authorList>
    </citation>
    <scope>IDENTIFICATION</scope>
    <source>
        <strain evidence="2">cv. Jemalong A17</strain>
    </source>
</reference>
<sequence length="68" mass="7730">MNFPVKLNFFELRDFAGRANGELVASSYCLFSPWRANIPPGENAQFQHPLFRVLASFSPISVLNWTLV</sequence>
<dbReference type="HOGENOM" id="CLU_2797847_0_0_1"/>
<reference evidence="1 3" key="1">
    <citation type="journal article" date="2011" name="Nature">
        <title>The Medicago genome provides insight into the evolution of rhizobial symbioses.</title>
        <authorList>
            <person name="Young N.D."/>
            <person name="Debelle F."/>
            <person name="Oldroyd G.E."/>
            <person name="Geurts R."/>
            <person name="Cannon S.B."/>
            <person name="Udvardi M.K."/>
            <person name="Benedito V.A."/>
            <person name="Mayer K.F."/>
            <person name="Gouzy J."/>
            <person name="Schoof H."/>
            <person name="Van de Peer Y."/>
            <person name="Proost S."/>
            <person name="Cook D.R."/>
            <person name="Meyers B.C."/>
            <person name="Spannagl M."/>
            <person name="Cheung F."/>
            <person name="De Mita S."/>
            <person name="Krishnakumar V."/>
            <person name="Gundlach H."/>
            <person name="Zhou S."/>
            <person name="Mudge J."/>
            <person name="Bharti A.K."/>
            <person name="Murray J.D."/>
            <person name="Naoumkina M.A."/>
            <person name="Rosen B."/>
            <person name="Silverstein K.A."/>
            <person name="Tang H."/>
            <person name="Rombauts S."/>
            <person name="Zhao P.X."/>
            <person name="Zhou P."/>
            <person name="Barbe V."/>
            <person name="Bardou P."/>
            <person name="Bechner M."/>
            <person name="Bellec A."/>
            <person name="Berger A."/>
            <person name="Berges H."/>
            <person name="Bidwell S."/>
            <person name="Bisseling T."/>
            <person name="Choisne N."/>
            <person name="Couloux A."/>
            <person name="Denny R."/>
            <person name="Deshpande S."/>
            <person name="Dai X."/>
            <person name="Doyle J.J."/>
            <person name="Dudez A.M."/>
            <person name="Farmer A.D."/>
            <person name="Fouteau S."/>
            <person name="Franken C."/>
            <person name="Gibelin C."/>
            <person name="Gish J."/>
            <person name="Goldstein S."/>
            <person name="Gonzalez A.J."/>
            <person name="Green P.J."/>
            <person name="Hallab A."/>
            <person name="Hartog M."/>
            <person name="Hua A."/>
            <person name="Humphray S.J."/>
            <person name="Jeong D.H."/>
            <person name="Jing Y."/>
            <person name="Jocker A."/>
            <person name="Kenton S.M."/>
            <person name="Kim D.J."/>
            <person name="Klee K."/>
            <person name="Lai H."/>
            <person name="Lang C."/>
            <person name="Lin S."/>
            <person name="Macmil S.L."/>
            <person name="Magdelenat G."/>
            <person name="Matthews L."/>
            <person name="McCorrison J."/>
            <person name="Monaghan E.L."/>
            <person name="Mun J.H."/>
            <person name="Najar F.Z."/>
            <person name="Nicholson C."/>
            <person name="Noirot C."/>
            <person name="O'Bleness M."/>
            <person name="Paule C.R."/>
            <person name="Poulain J."/>
            <person name="Prion F."/>
            <person name="Qin B."/>
            <person name="Qu C."/>
            <person name="Retzel E.F."/>
            <person name="Riddle C."/>
            <person name="Sallet E."/>
            <person name="Samain S."/>
            <person name="Samson N."/>
            <person name="Sanders I."/>
            <person name="Saurat O."/>
            <person name="Scarpelli C."/>
            <person name="Schiex T."/>
            <person name="Segurens B."/>
            <person name="Severin A.J."/>
            <person name="Sherrier D.J."/>
            <person name="Shi R."/>
            <person name="Sims S."/>
            <person name="Singer S.R."/>
            <person name="Sinharoy S."/>
            <person name="Sterck L."/>
            <person name="Viollet A."/>
            <person name="Wang B.B."/>
            <person name="Wang K."/>
            <person name="Wang M."/>
            <person name="Wang X."/>
            <person name="Warfsmann J."/>
            <person name="Weissenbach J."/>
            <person name="White D.D."/>
            <person name="White J.D."/>
            <person name="Wiley G.B."/>
            <person name="Wincker P."/>
            <person name="Xing Y."/>
            <person name="Yang L."/>
            <person name="Yao Z."/>
            <person name="Ying F."/>
            <person name="Zhai J."/>
            <person name="Zhou L."/>
            <person name="Zuber A."/>
            <person name="Denarie J."/>
            <person name="Dixon R.A."/>
            <person name="May G.D."/>
            <person name="Schwartz D.C."/>
            <person name="Rogers J."/>
            <person name="Quetier F."/>
            <person name="Town C.D."/>
            <person name="Roe B.A."/>
        </authorList>
    </citation>
    <scope>NUCLEOTIDE SEQUENCE [LARGE SCALE GENOMIC DNA]</scope>
    <source>
        <strain evidence="1">A17</strain>
        <strain evidence="2 3">cv. Jemalong A17</strain>
    </source>
</reference>
<evidence type="ECO:0000313" key="3">
    <source>
        <dbReference type="Proteomes" id="UP000002051"/>
    </source>
</evidence>
<dbReference type="Proteomes" id="UP000002051">
    <property type="component" value="Chromosome 8"/>
</dbReference>
<dbReference type="EnsemblPlants" id="KEH19345">
    <property type="protein sequence ID" value="KEH19345"/>
    <property type="gene ID" value="MTR_8g447370"/>
</dbReference>
<evidence type="ECO:0000313" key="2">
    <source>
        <dbReference type="EnsemblPlants" id="KEH19345"/>
    </source>
</evidence>
<evidence type="ECO:0000313" key="1">
    <source>
        <dbReference type="EMBL" id="KEH19345.1"/>
    </source>
</evidence>
<accession>A0A072U0N5</accession>
<reference evidence="1 3" key="2">
    <citation type="journal article" date="2014" name="BMC Genomics">
        <title>An improved genome release (version Mt4.0) for the model legume Medicago truncatula.</title>
        <authorList>
            <person name="Tang H."/>
            <person name="Krishnakumar V."/>
            <person name="Bidwell S."/>
            <person name="Rosen B."/>
            <person name="Chan A."/>
            <person name="Zhou S."/>
            <person name="Gentzbittel L."/>
            <person name="Childs K.L."/>
            <person name="Yandell M."/>
            <person name="Gundlach H."/>
            <person name="Mayer K.F."/>
            <person name="Schwartz D.C."/>
            <person name="Town C.D."/>
        </authorList>
    </citation>
    <scope>GENOME REANNOTATION</scope>
    <source>
        <strain evidence="1">A17</strain>
        <strain evidence="2 3">cv. Jemalong A17</strain>
    </source>
</reference>
<dbReference type="EMBL" id="CM001224">
    <property type="protein sequence ID" value="KEH19345.1"/>
    <property type="molecule type" value="Genomic_DNA"/>
</dbReference>
<keyword evidence="3" id="KW-1185">Reference proteome</keyword>
<organism evidence="1 3">
    <name type="scientific">Medicago truncatula</name>
    <name type="common">Barrel medic</name>
    <name type="synonym">Medicago tribuloides</name>
    <dbReference type="NCBI Taxonomy" id="3880"/>
    <lineage>
        <taxon>Eukaryota</taxon>
        <taxon>Viridiplantae</taxon>
        <taxon>Streptophyta</taxon>
        <taxon>Embryophyta</taxon>
        <taxon>Tracheophyta</taxon>
        <taxon>Spermatophyta</taxon>
        <taxon>Magnoliopsida</taxon>
        <taxon>eudicotyledons</taxon>
        <taxon>Gunneridae</taxon>
        <taxon>Pentapetalae</taxon>
        <taxon>rosids</taxon>
        <taxon>fabids</taxon>
        <taxon>Fabales</taxon>
        <taxon>Fabaceae</taxon>
        <taxon>Papilionoideae</taxon>
        <taxon>50 kb inversion clade</taxon>
        <taxon>NPAAA clade</taxon>
        <taxon>Hologalegina</taxon>
        <taxon>IRL clade</taxon>
        <taxon>Trifolieae</taxon>
        <taxon>Medicago</taxon>
    </lineage>
</organism>
<dbReference type="AlphaFoldDB" id="A0A072U0N5"/>
<name>A0A072U0N5_MEDTR</name>
<gene>
    <name evidence="1" type="ordered locus">MTR_8g447370</name>
</gene>
<protein>
    <submittedName>
        <fullName evidence="1 2">Uncharacterized protein</fullName>
    </submittedName>
</protein>
<proteinExistence type="predicted"/>